<keyword evidence="8 9" id="KW-0456">Lyase</keyword>
<organism evidence="10 11">
    <name type="scientific">Candidatus Enterococcus lemimoniae</name>
    <dbReference type="NCBI Taxonomy" id="1834167"/>
    <lineage>
        <taxon>Bacteria</taxon>
        <taxon>Bacillati</taxon>
        <taxon>Bacillota</taxon>
        <taxon>Bacilli</taxon>
        <taxon>Lactobacillales</taxon>
        <taxon>Enterococcaceae</taxon>
        <taxon>Enterococcus</taxon>
    </lineage>
</organism>
<keyword evidence="7 9" id="KW-0005">Acetoin biosynthesis</keyword>
<keyword evidence="11" id="KW-1185">Reference proteome</keyword>
<evidence type="ECO:0000256" key="4">
    <source>
        <dbReference type="ARBA" id="ARBA00013204"/>
    </source>
</evidence>
<dbReference type="Pfam" id="PF03306">
    <property type="entry name" value="AAL_decarboxy"/>
    <property type="match status" value="1"/>
</dbReference>
<dbReference type="CDD" id="cd17299">
    <property type="entry name" value="acetolactate_decarboxylase"/>
    <property type="match status" value="1"/>
</dbReference>
<evidence type="ECO:0000313" key="11">
    <source>
        <dbReference type="Proteomes" id="UP000195080"/>
    </source>
</evidence>
<dbReference type="NCBIfam" id="TIGR01252">
    <property type="entry name" value="acetolac_decarb"/>
    <property type="match status" value="1"/>
</dbReference>
<dbReference type="Gene3D" id="3.30.1330.80">
    <property type="entry name" value="Hypothetical protein, similar to alpha- acetolactate decarboxylase, domain 2"/>
    <property type="match status" value="2"/>
</dbReference>
<dbReference type="InterPro" id="IPR005128">
    <property type="entry name" value="Acetolactate_a_deCO2ase"/>
</dbReference>
<dbReference type="PANTHER" id="PTHR35524">
    <property type="entry name" value="ALPHA-ACETOLACTATE DECARBOXYLASE"/>
    <property type="match status" value="1"/>
</dbReference>
<sequence length="236" mass="26393">MEKNSFFQQGTMQMLSEGLLDGTITLKELMIHGDTGIGTGEGIDGELIILNGKGFKVNHKGEGIPLENAFKITFADVHFENYEKIDNVSSIELSKCLEEIKKRIVGTNIFFSVKIHGRFEVIHTRSSKKSNKPYPGIEKIANNQVEFYSKDVTGTLLSYYSPSLYQGITVAGFHSHFISDDYTVGGHVIFSKIKHASVYLQKFASFTQNTPIQNIDYLNADLSDISKLDNIIKNVE</sequence>
<reference evidence="11" key="1">
    <citation type="submission" date="2017-05" db="EMBL/GenBank/DDBJ databases">
        <title>The Genome Sequence of EEnterococcus faecalis 9F2_4866.</title>
        <authorList>
            <consortium name="The Broad Institute Genomics Platform"/>
            <consortium name="The Broad Institute Genomic Center for Infectious Diseases"/>
            <person name="Earl A."/>
            <person name="Manson A."/>
            <person name="Schwartman J."/>
            <person name="Gilmore M."/>
            <person name="Abouelleil A."/>
            <person name="Cao P."/>
            <person name="Chapman S."/>
            <person name="Cusick C."/>
            <person name="Shea T."/>
            <person name="Young S."/>
            <person name="Neafsey D."/>
            <person name="Nusbaum C."/>
            <person name="Birren B."/>
        </authorList>
    </citation>
    <scope>NUCLEOTIDE SEQUENCE [LARGE SCALE GENOMIC DNA]</scope>
    <source>
        <strain evidence="11">12C11_DIV0727</strain>
    </source>
</reference>
<evidence type="ECO:0000256" key="5">
    <source>
        <dbReference type="ARBA" id="ARBA00020164"/>
    </source>
</evidence>
<dbReference type="RefSeq" id="WP_339099648.1">
    <property type="nucleotide sequence ID" value="NZ_CP147248.1"/>
</dbReference>
<accession>A0ABZ2T737</accession>
<evidence type="ECO:0000256" key="9">
    <source>
        <dbReference type="PIRNR" id="PIRNR001332"/>
    </source>
</evidence>
<evidence type="ECO:0000256" key="1">
    <source>
        <dbReference type="ARBA" id="ARBA00001784"/>
    </source>
</evidence>
<evidence type="ECO:0000256" key="7">
    <source>
        <dbReference type="ARBA" id="ARBA00023061"/>
    </source>
</evidence>
<dbReference type="EMBL" id="CP147248">
    <property type="protein sequence ID" value="WYJ86644.1"/>
    <property type="molecule type" value="Genomic_DNA"/>
</dbReference>
<name>A0ABZ2T737_9ENTE</name>
<protein>
    <recommendedName>
        <fullName evidence="5 9">Alpha-acetolactate decarboxylase</fullName>
        <ecNumber evidence="4 9">4.1.1.5</ecNumber>
    </recommendedName>
</protein>
<keyword evidence="6 9" id="KW-0210">Decarboxylase</keyword>
<evidence type="ECO:0000256" key="6">
    <source>
        <dbReference type="ARBA" id="ARBA00022793"/>
    </source>
</evidence>
<comment type="pathway">
    <text evidence="2 9">Polyol metabolism; (R,R)-butane-2,3-diol biosynthesis; (R,R)-butane-2,3-diol from pyruvate: step 2/3.</text>
</comment>
<dbReference type="EC" id="4.1.1.5" evidence="4 9"/>
<evidence type="ECO:0000256" key="8">
    <source>
        <dbReference type="ARBA" id="ARBA00023239"/>
    </source>
</evidence>
<evidence type="ECO:0000256" key="3">
    <source>
        <dbReference type="ARBA" id="ARBA00007106"/>
    </source>
</evidence>
<evidence type="ECO:0000313" key="10">
    <source>
        <dbReference type="EMBL" id="WYJ86644.1"/>
    </source>
</evidence>
<comment type="similarity">
    <text evidence="3 9">Belongs to the alpha-acetolactate decarboxylase family.</text>
</comment>
<dbReference type="Proteomes" id="UP000195080">
    <property type="component" value="Chromosome"/>
</dbReference>
<dbReference type="PIRSF" id="PIRSF001332">
    <property type="entry name" value="Acetolac_decarb"/>
    <property type="match status" value="1"/>
</dbReference>
<evidence type="ECO:0000256" key="2">
    <source>
        <dbReference type="ARBA" id="ARBA00005170"/>
    </source>
</evidence>
<dbReference type="PANTHER" id="PTHR35524:SF1">
    <property type="entry name" value="ALPHA-ACETOLACTATE DECARBOXYLASE"/>
    <property type="match status" value="1"/>
</dbReference>
<proteinExistence type="inferred from homology"/>
<gene>
    <name evidence="10" type="ORF">A5866_001728</name>
</gene>
<dbReference type="SUPFAM" id="SSF117856">
    <property type="entry name" value="AF0104/ALDC/Ptd012-like"/>
    <property type="match status" value="1"/>
</dbReference>
<comment type="catalytic activity">
    <reaction evidence="1 9">
        <text>(2S)-2-acetolactate + H(+) = (R)-acetoin + CO2</text>
        <dbReference type="Rhea" id="RHEA:21580"/>
        <dbReference type="ChEBI" id="CHEBI:15378"/>
        <dbReference type="ChEBI" id="CHEBI:15686"/>
        <dbReference type="ChEBI" id="CHEBI:16526"/>
        <dbReference type="ChEBI" id="CHEBI:58476"/>
        <dbReference type="EC" id="4.1.1.5"/>
    </reaction>
</comment>